<sequence length="414" mass="43607">MSQDDTRECTSEETESADSSTPMPSVTRRRTLSLAATGLAAGAVGTAQASDHDAEVWETDGTWYAANGGTVYEGPDHMDAIQAAVDSLTTGRTSKEKVLVKNSGSVGPHSWDGDVKAVDLPSYTVIEHNGTISVEDTGEDLIVPFRAQSVESIEIQNVTIEGNPRYGIWIQSCSDVQLGTINMSLWDTETVGIGVRIDDSDGGRSQNVSLEYASVEGSQHHAVETYGVDDVTIGTVETVDTGGCGLLLNDTAYATVDYVNATRADQGGGYAGFRCANGAGPEIVVNRVDAVDCGRGIFTVSGSEGIEIYDVYLDGNGGNLVQDTRYLLIDGGTVTNTGSSGIRIDSRASDDHPHSSDVTVRNLEITGNAEYGVYETGPDTESNAIVDNHFCDNASGAVETYANSTDVSGNTYCS</sequence>
<evidence type="ECO:0000256" key="1">
    <source>
        <dbReference type="SAM" id="MobiDB-lite"/>
    </source>
</evidence>
<dbReference type="EMBL" id="CP001861">
    <property type="protein sequence ID" value="ADB62755.1"/>
    <property type="molecule type" value="Genomic_DNA"/>
</dbReference>
<organism evidence="3 4">
    <name type="scientific">Haloterrigena turkmenica (strain ATCC 51198 / DSM 5511 / JCM 9101 / NCIMB 13204 / VKM B-1734 / 4k)</name>
    <name type="common">Halococcus turkmenicus</name>
    <dbReference type="NCBI Taxonomy" id="543526"/>
    <lineage>
        <taxon>Archaea</taxon>
        <taxon>Methanobacteriati</taxon>
        <taxon>Methanobacteriota</taxon>
        <taxon>Stenosarchaea group</taxon>
        <taxon>Halobacteria</taxon>
        <taxon>Halobacteriales</taxon>
        <taxon>Natrialbaceae</taxon>
        <taxon>Haloterrigena</taxon>
    </lineage>
</organism>
<dbReference type="RefSeq" id="WP_012944999.1">
    <property type="nucleotide sequence ID" value="NC_013744.1"/>
</dbReference>
<dbReference type="Gene3D" id="2.160.20.10">
    <property type="entry name" value="Single-stranded right-handed beta-helix, Pectin lyase-like"/>
    <property type="match status" value="1"/>
</dbReference>
<gene>
    <name evidence="3" type="ordered locus">Htur_3897</name>
</gene>
<feature type="region of interest" description="Disordered" evidence="1">
    <location>
        <begin position="1"/>
        <end position="27"/>
    </location>
</feature>
<dbReference type="InterPro" id="IPR011050">
    <property type="entry name" value="Pectin_lyase_fold/virulence"/>
</dbReference>
<evidence type="ECO:0000259" key="2">
    <source>
        <dbReference type="Pfam" id="PF13229"/>
    </source>
</evidence>
<proteinExistence type="predicted"/>
<feature type="compositionally biased region" description="Basic and acidic residues" evidence="1">
    <location>
        <begin position="1"/>
        <end position="10"/>
    </location>
</feature>
<name>D2S058_HALTV</name>
<dbReference type="HOGENOM" id="CLU_041546_0_0_2"/>
<dbReference type="InterPro" id="IPR012334">
    <property type="entry name" value="Pectin_lyas_fold"/>
</dbReference>
<dbReference type="GeneID" id="8744525"/>
<dbReference type="InterPro" id="IPR006626">
    <property type="entry name" value="PbH1"/>
</dbReference>
<feature type="domain" description="Right handed beta helix" evidence="2">
    <location>
        <begin position="245"/>
        <end position="411"/>
    </location>
</feature>
<dbReference type="OrthoDB" id="184747at2157"/>
<reference evidence="3 4" key="1">
    <citation type="journal article" date="2010" name="Stand. Genomic Sci.">
        <title>Complete genome sequence of Haloterrigena turkmenica type strain (4k).</title>
        <authorList>
            <person name="Saunders E."/>
            <person name="Tindall B.J."/>
            <person name="Fahnrich R."/>
            <person name="Lapidus A."/>
            <person name="Copeland A."/>
            <person name="Del Rio T.G."/>
            <person name="Lucas S."/>
            <person name="Chen F."/>
            <person name="Tice H."/>
            <person name="Cheng J.F."/>
            <person name="Han C."/>
            <person name="Detter J.C."/>
            <person name="Bruce D."/>
            <person name="Goodwin L."/>
            <person name="Chain P."/>
            <person name="Pitluck S."/>
            <person name="Pati A."/>
            <person name="Ivanova N."/>
            <person name="Mavromatis K."/>
            <person name="Chen A."/>
            <person name="Palaniappan K."/>
            <person name="Land M."/>
            <person name="Hauser L."/>
            <person name="Chang Y.J."/>
            <person name="Jeffries C.D."/>
            <person name="Brettin T."/>
            <person name="Rohde M."/>
            <person name="Goker M."/>
            <person name="Bristow J."/>
            <person name="Eisen J.A."/>
            <person name="Markowitz V."/>
            <person name="Hugenholtz P."/>
            <person name="Klenk H.P."/>
            <person name="Kyrpides N.C."/>
        </authorList>
    </citation>
    <scope>NUCLEOTIDE SEQUENCE [LARGE SCALE GENOMIC DNA]</scope>
    <source>
        <strain evidence="4">ATCC 51198 / DSM 5511 / JCM 9101 / NCIMB 13204 / VKM B-1734 / 4k</strain>
    </source>
</reference>
<keyword evidence="4" id="KW-1185">Reference proteome</keyword>
<evidence type="ECO:0000313" key="4">
    <source>
        <dbReference type="Proteomes" id="UP000001903"/>
    </source>
</evidence>
<keyword evidence="3" id="KW-0614">Plasmid</keyword>
<geneLocation type="plasmid" evidence="3 4">
    <name>pHTUR01</name>
</geneLocation>
<dbReference type="PROSITE" id="PS51318">
    <property type="entry name" value="TAT"/>
    <property type="match status" value="1"/>
</dbReference>
<dbReference type="InterPro" id="IPR039448">
    <property type="entry name" value="Beta_helix"/>
</dbReference>
<protein>
    <submittedName>
        <fullName evidence="3">Parallel beta-helix repeat protein</fullName>
    </submittedName>
</protein>
<evidence type="ECO:0000313" key="3">
    <source>
        <dbReference type="EMBL" id="ADB62755.1"/>
    </source>
</evidence>
<dbReference type="InterPro" id="IPR006311">
    <property type="entry name" value="TAT_signal"/>
</dbReference>
<dbReference type="Pfam" id="PF13229">
    <property type="entry name" value="Beta_helix"/>
    <property type="match status" value="1"/>
</dbReference>
<dbReference type="SUPFAM" id="SSF51126">
    <property type="entry name" value="Pectin lyase-like"/>
    <property type="match status" value="1"/>
</dbReference>
<dbReference type="SMART" id="SM00710">
    <property type="entry name" value="PbH1"/>
    <property type="match status" value="7"/>
</dbReference>
<dbReference type="AlphaFoldDB" id="D2S058"/>
<accession>D2S058</accession>
<dbReference type="Proteomes" id="UP000001903">
    <property type="component" value="Plasmid pHTUR01"/>
</dbReference>
<dbReference type="KEGG" id="htu:Htur_3897"/>